<evidence type="ECO:0000313" key="3">
    <source>
        <dbReference type="EnsemblMetazoa" id="CapteP196228"/>
    </source>
</evidence>
<dbReference type="HOGENOM" id="CLU_1168360_0_0_1"/>
<reference evidence="2 4" key="2">
    <citation type="journal article" date="2013" name="Nature">
        <title>Insights into bilaterian evolution from three spiralian genomes.</title>
        <authorList>
            <person name="Simakov O."/>
            <person name="Marletaz F."/>
            <person name="Cho S.J."/>
            <person name="Edsinger-Gonzales E."/>
            <person name="Havlak P."/>
            <person name="Hellsten U."/>
            <person name="Kuo D.H."/>
            <person name="Larsson T."/>
            <person name="Lv J."/>
            <person name="Arendt D."/>
            <person name="Savage R."/>
            <person name="Osoegawa K."/>
            <person name="de Jong P."/>
            <person name="Grimwood J."/>
            <person name="Chapman J.A."/>
            <person name="Shapiro H."/>
            <person name="Aerts A."/>
            <person name="Otillar R.P."/>
            <person name="Terry A.Y."/>
            <person name="Boore J.L."/>
            <person name="Grigoriev I.V."/>
            <person name="Lindberg D.R."/>
            <person name="Seaver E.C."/>
            <person name="Weisblat D.A."/>
            <person name="Putnam N.H."/>
            <person name="Rokhsar D.S."/>
        </authorList>
    </citation>
    <scope>NUCLEOTIDE SEQUENCE</scope>
    <source>
        <strain evidence="2 4">I ESC-2004</strain>
    </source>
</reference>
<dbReference type="EMBL" id="KB304563">
    <property type="protein sequence ID" value="ELU01925.1"/>
    <property type="molecule type" value="Genomic_DNA"/>
</dbReference>
<dbReference type="Proteomes" id="UP000014760">
    <property type="component" value="Unassembled WGS sequence"/>
</dbReference>
<evidence type="ECO:0000313" key="2">
    <source>
        <dbReference type="EMBL" id="ELU01925.1"/>
    </source>
</evidence>
<proteinExistence type="predicted"/>
<gene>
    <name evidence="2" type="ORF">CAPTEDRAFT_196228</name>
</gene>
<feature type="region of interest" description="Disordered" evidence="1">
    <location>
        <begin position="149"/>
        <end position="181"/>
    </location>
</feature>
<feature type="region of interest" description="Disordered" evidence="1">
    <location>
        <begin position="1"/>
        <end position="81"/>
    </location>
</feature>
<evidence type="ECO:0000313" key="4">
    <source>
        <dbReference type="Proteomes" id="UP000014760"/>
    </source>
</evidence>
<name>R7U6H3_CAPTE</name>
<dbReference type="EMBL" id="AMQN01046475">
    <property type="status" value="NOT_ANNOTATED_CDS"/>
    <property type="molecule type" value="Genomic_DNA"/>
</dbReference>
<sequence>MSSVEDRTWNCVEESGDPESQGAYGSGANGRERLADEQVLLDEDPAIPEQSANDDKKSEGGRSVRTASSRLSSASARRERAAIRMKKVKEDAAIKLRMLEEKEKMLMLENEQLAAIEEEMVEDEFEDGSSQSGIRSPLSEVNFNFSLQRQTPHEEDPAKRTMTPANHSNTHVKTSPPSSDSIQRLVEGTMEHAFNRIADRLNDRKVHHASADLPKQQLNSFDGKPANFTRFMRNFEAT</sequence>
<dbReference type="EnsemblMetazoa" id="CapteT196228">
    <property type="protein sequence ID" value="CapteP196228"/>
    <property type="gene ID" value="CapteG196228"/>
</dbReference>
<organism evidence="2">
    <name type="scientific">Capitella teleta</name>
    <name type="common">Polychaete worm</name>
    <dbReference type="NCBI Taxonomy" id="283909"/>
    <lineage>
        <taxon>Eukaryota</taxon>
        <taxon>Metazoa</taxon>
        <taxon>Spiralia</taxon>
        <taxon>Lophotrochozoa</taxon>
        <taxon>Annelida</taxon>
        <taxon>Polychaeta</taxon>
        <taxon>Sedentaria</taxon>
        <taxon>Scolecida</taxon>
        <taxon>Capitellidae</taxon>
        <taxon>Capitella</taxon>
    </lineage>
</organism>
<accession>R7U6H3</accession>
<reference evidence="3" key="3">
    <citation type="submission" date="2015-06" db="UniProtKB">
        <authorList>
            <consortium name="EnsemblMetazoa"/>
        </authorList>
    </citation>
    <scope>IDENTIFICATION</scope>
</reference>
<dbReference type="OrthoDB" id="10068075at2759"/>
<feature type="non-terminal residue" evidence="2">
    <location>
        <position position="238"/>
    </location>
</feature>
<feature type="compositionally biased region" description="Polar residues" evidence="1">
    <location>
        <begin position="163"/>
        <end position="181"/>
    </location>
</feature>
<feature type="compositionally biased region" description="Basic and acidic residues" evidence="1">
    <location>
        <begin position="53"/>
        <end position="62"/>
    </location>
</feature>
<reference evidence="4" key="1">
    <citation type="submission" date="2012-12" db="EMBL/GenBank/DDBJ databases">
        <authorList>
            <person name="Hellsten U."/>
            <person name="Grimwood J."/>
            <person name="Chapman J.A."/>
            <person name="Shapiro H."/>
            <person name="Aerts A."/>
            <person name="Otillar R.P."/>
            <person name="Terry A.Y."/>
            <person name="Boore J.L."/>
            <person name="Simakov O."/>
            <person name="Marletaz F."/>
            <person name="Cho S.-J."/>
            <person name="Edsinger-Gonzales E."/>
            <person name="Havlak P."/>
            <person name="Kuo D.-H."/>
            <person name="Larsson T."/>
            <person name="Lv J."/>
            <person name="Arendt D."/>
            <person name="Savage R."/>
            <person name="Osoegawa K."/>
            <person name="de Jong P."/>
            <person name="Lindberg D.R."/>
            <person name="Seaver E.C."/>
            <person name="Weisblat D.A."/>
            <person name="Putnam N.H."/>
            <person name="Grigoriev I.V."/>
            <person name="Rokhsar D.S."/>
        </authorList>
    </citation>
    <scope>NUCLEOTIDE SEQUENCE</scope>
    <source>
        <strain evidence="4">I ESC-2004</strain>
    </source>
</reference>
<dbReference type="AlphaFoldDB" id="R7U6H3"/>
<evidence type="ECO:0000256" key="1">
    <source>
        <dbReference type="SAM" id="MobiDB-lite"/>
    </source>
</evidence>
<protein>
    <submittedName>
        <fullName evidence="2 3">Uncharacterized protein</fullName>
    </submittedName>
</protein>
<feature type="compositionally biased region" description="Low complexity" evidence="1">
    <location>
        <begin position="63"/>
        <end position="75"/>
    </location>
</feature>
<keyword evidence="4" id="KW-1185">Reference proteome</keyword>